<gene>
    <name evidence="1" type="ORF">UFOVP531_15</name>
</gene>
<reference evidence="1" key="1">
    <citation type="submission" date="2020-04" db="EMBL/GenBank/DDBJ databases">
        <authorList>
            <person name="Chiriac C."/>
            <person name="Salcher M."/>
            <person name="Ghai R."/>
            <person name="Kavagutti S V."/>
        </authorList>
    </citation>
    <scope>NUCLEOTIDE SEQUENCE</scope>
</reference>
<dbReference type="EMBL" id="LR796512">
    <property type="protein sequence ID" value="CAB4148645.1"/>
    <property type="molecule type" value="Genomic_DNA"/>
</dbReference>
<evidence type="ECO:0000313" key="1">
    <source>
        <dbReference type="EMBL" id="CAB4148645.1"/>
    </source>
</evidence>
<protein>
    <submittedName>
        <fullName evidence="1">Uncharacterized protein</fullName>
    </submittedName>
</protein>
<accession>A0A6J5MNC6</accession>
<name>A0A6J5MNC6_9CAUD</name>
<proteinExistence type="predicted"/>
<sequence length="356" mass="40362">MNIISARSPYQIIINESGQTGSKVELFVWNKGTTEPTIPTYIMSENIASVTQTETNYNISPYILEYIKQSVSYYNTVPTIESNNNWCFARVKTYKNVSGTFTLLSNILYIGINAYTEVADGLNYNIGDGIDAVLLGTTNNSNNKILYNTLIPSFNFICLSSSTNNYYIKYYSANGTLLNSNTFRTAITPNYYNYKLPLGYSGSSYCIISTDEEGLLYKIYAEQLEECKYTPVNCSYVNKLGGWQQLTLFKAQTNKIDVKGSKYNLMQTDVNYNIYLGQTKSLNINGTQNITCNTGWVYEGYNEFIKELMLSDTILIDNKPATIKTQSLQYKTNILDKNINFTLEFEYSNSLINNIV</sequence>
<organism evidence="1">
    <name type="scientific">uncultured Caudovirales phage</name>
    <dbReference type="NCBI Taxonomy" id="2100421"/>
    <lineage>
        <taxon>Viruses</taxon>
        <taxon>Duplodnaviria</taxon>
        <taxon>Heunggongvirae</taxon>
        <taxon>Uroviricota</taxon>
        <taxon>Caudoviricetes</taxon>
        <taxon>Peduoviridae</taxon>
        <taxon>Maltschvirus</taxon>
        <taxon>Maltschvirus maltsch</taxon>
    </lineage>
</organism>